<comment type="caution">
    <text evidence="4">The sequence shown here is derived from an EMBL/GenBank/DDBJ whole genome shotgun (WGS) entry which is preliminary data.</text>
</comment>
<dbReference type="InterPro" id="IPR015422">
    <property type="entry name" value="PyrdxlP-dep_Trfase_small"/>
</dbReference>
<organism evidence="4 5">
    <name type="scientific">Exophiala sideris</name>
    <dbReference type="NCBI Taxonomy" id="1016849"/>
    <lineage>
        <taxon>Eukaryota</taxon>
        <taxon>Fungi</taxon>
        <taxon>Dikarya</taxon>
        <taxon>Ascomycota</taxon>
        <taxon>Pezizomycotina</taxon>
        <taxon>Eurotiomycetes</taxon>
        <taxon>Chaetothyriomycetidae</taxon>
        <taxon>Chaetothyriales</taxon>
        <taxon>Herpotrichiellaceae</taxon>
        <taxon>Exophiala</taxon>
    </lineage>
</organism>
<keyword evidence="5" id="KW-1185">Reference proteome</keyword>
<dbReference type="InterPro" id="IPR015424">
    <property type="entry name" value="PyrdxlP-dep_Trfase"/>
</dbReference>
<name>A0ABR0J7V0_9EURO</name>
<keyword evidence="2 3" id="KW-0663">Pyridoxal phosphate</keyword>
<proteinExistence type="inferred from homology"/>
<protein>
    <recommendedName>
        <fullName evidence="6">Glutamate-1-semialdehyde 2,1-aminomutase</fullName>
    </recommendedName>
</protein>
<evidence type="ECO:0000313" key="5">
    <source>
        <dbReference type="Proteomes" id="UP001345691"/>
    </source>
</evidence>
<dbReference type="Gene3D" id="3.90.1150.10">
    <property type="entry name" value="Aspartate Aminotransferase, domain 1"/>
    <property type="match status" value="1"/>
</dbReference>
<evidence type="ECO:0000256" key="2">
    <source>
        <dbReference type="ARBA" id="ARBA00022898"/>
    </source>
</evidence>
<dbReference type="EMBL" id="JAVRRF010000014">
    <property type="protein sequence ID" value="KAK5058318.1"/>
    <property type="molecule type" value="Genomic_DNA"/>
</dbReference>
<dbReference type="PANTHER" id="PTHR43713">
    <property type="entry name" value="GLUTAMATE-1-SEMIALDEHYDE 2,1-AMINOMUTASE"/>
    <property type="match status" value="1"/>
</dbReference>
<evidence type="ECO:0000256" key="3">
    <source>
        <dbReference type="RuleBase" id="RU003560"/>
    </source>
</evidence>
<dbReference type="Gene3D" id="3.40.640.10">
    <property type="entry name" value="Type I PLP-dependent aspartate aminotransferase-like (Major domain)"/>
    <property type="match status" value="1"/>
</dbReference>
<reference evidence="4 5" key="1">
    <citation type="submission" date="2023-08" db="EMBL/GenBank/DDBJ databases">
        <title>Black Yeasts Isolated from many extreme environments.</title>
        <authorList>
            <person name="Coleine C."/>
            <person name="Stajich J.E."/>
            <person name="Selbmann L."/>
        </authorList>
    </citation>
    <scope>NUCLEOTIDE SEQUENCE [LARGE SCALE GENOMIC DNA]</scope>
    <source>
        <strain evidence="4 5">CCFEE 6328</strain>
    </source>
</reference>
<evidence type="ECO:0008006" key="6">
    <source>
        <dbReference type="Google" id="ProtNLM"/>
    </source>
</evidence>
<dbReference type="InterPro" id="IPR005814">
    <property type="entry name" value="Aminotrans_3"/>
</dbReference>
<sequence length="447" mass="48806">MQPIMINPHPIVEVDGLKSQQMALNNVHKQYTVSNPRSLEAYNRSCEVMPGANTRTSIHASPFPLTIERGQSACLYDVDGHEYLDFLGEFSAGVYGHSSPVIKEAIVQALEKGWNFGTKNMYEDQLARSLVRRYSNSMDLIRFCNSGTEANLMALGAAMNFTGKKNILVFANGYHGSTMLFLNGAMKHTMNAPYGFIIAPYNDIAGTDSVVSELPPNSLAAILVEPMQVSGGCTPGTIDFLRHLRELATTEKALLIFDEIMTSRLDYGGLQVTLGIKPDITTIGKWAGGGMSFGAFGGRREIIEWFHPRSGKLAHAGTFNNNIITMAAGVAGNAIMTEERLTELNALGSNFMAAIAKTIETRLSVSNGSKMQPKIFVTGRGSLFAIRFSGPEGEILRELFYHHLLTNGIFIASRGFLALTLENTEAHCTRLLGVIEDFIAKHESALL</sequence>
<dbReference type="Proteomes" id="UP001345691">
    <property type="component" value="Unassembled WGS sequence"/>
</dbReference>
<evidence type="ECO:0000313" key="4">
    <source>
        <dbReference type="EMBL" id="KAK5058318.1"/>
    </source>
</evidence>
<dbReference type="PANTHER" id="PTHR43713:SF3">
    <property type="entry name" value="GLUTAMATE-1-SEMIALDEHYDE 2,1-AMINOMUTASE 1, CHLOROPLASTIC-RELATED"/>
    <property type="match status" value="1"/>
</dbReference>
<evidence type="ECO:0000256" key="1">
    <source>
        <dbReference type="ARBA" id="ARBA00001933"/>
    </source>
</evidence>
<comment type="similarity">
    <text evidence="3">Belongs to the class-III pyridoxal-phosphate-dependent aminotransferase family.</text>
</comment>
<dbReference type="Pfam" id="PF00202">
    <property type="entry name" value="Aminotran_3"/>
    <property type="match status" value="1"/>
</dbReference>
<accession>A0ABR0J7V0</accession>
<comment type="cofactor">
    <cofactor evidence="1">
        <name>pyridoxal 5'-phosphate</name>
        <dbReference type="ChEBI" id="CHEBI:597326"/>
    </cofactor>
</comment>
<dbReference type="SUPFAM" id="SSF53383">
    <property type="entry name" value="PLP-dependent transferases"/>
    <property type="match status" value="1"/>
</dbReference>
<gene>
    <name evidence="4" type="ORF">LTR69_006722</name>
</gene>
<dbReference type="InterPro" id="IPR015421">
    <property type="entry name" value="PyrdxlP-dep_Trfase_major"/>
</dbReference>